<name>A0A5C6AXX3_9BACT</name>
<proteinExistence type="predicted"/>
<sequence>MRTGGRDFLAWLPPHRYLCIVSTRVPKSKFLRRSIGKTGCSNRSEWSDWVAPQGVGVRGRFQFGTSTHLSVS</sequence>
<comment type="caution">
    <text evidence="1">The sequence shown here is derived from an EMBL/GenBank/DDBJ whole genome shotgun (WGS) entry which is preliminary data.</text>
</comment>
<reference evidence="1 2" key="1">
    <citation type="submission" date="2019-02" db="EMBL/GenBank/DDBJ databases">
        <title>Deep-cultivation of Planctomycetes and their phenomic and genomic characterization uncovers novel biology.</title>
        <authorList>
            <person name="Wiegand S."/>
            <person name="Jogler M."/>
            <person name="Boedeker C."/>
            <person name="Pinto D."/>
            <person name="Vollmers J."/>
            <person name="Rivas-Marin E."/>
            <person name="Kohn T."/>
            <person name="Peeters S.H."/>
            <person name="Heuer A."/>
            <person name="Rast P."/>
            <person name="Oberbeckmann S."/>
            <person name="Bunk B."/>
            <person name="Jeske O."/>
            <person name="Meyerdierks A."/>
            <person name="Storesund J.E."/>
            <person name="Kallscheuer N."/>
            <person name="Luecker S."/>
            <person name="Lage O.M."/>
            <person name="Pohl T."/>
            <person name="Merkel B.J."/>
            <person name="Hornburger P."/>
            <person name="Mueller R.-W."/>
            <person name="Bruemmer F."/>
            <person name="Labrenz M."/>
            <person name="Spormann A.M."/>
            <person name="Op Den Camp H."/>
            <person name="Overmann J."/>
            <person name="Amann R."/>
            <person name="Jetten M.S.M."/>
            <person name="Mascher T."/>
            <person name="Medema M.H."/>
            <person name="Devos D.P."/>
            <person name="Kaster A.-K."/>
            <person name="Ovreas L."/>
            <person name="Rohde M."/>
            <person name="Galperin M.Y."/>
            <person name="Jogler C."/>
        </authorList>
    </citation>
    <scope>NUCLEOTIDE SEQUENCE [LARGE SCALE GENOMIC DNA]</scope>
    <source>
        <strain evidence="1 2">Pla100</strain>
    </source>
</reference>
<protein>
    <submittedName>
        <fullName evidence="1">Uncharacterized protein</fullName>
    </submittedName>
</protein>
<keyword evidence="2" id="KW-1185">Reference proteome</keyword>
<dbReference type="Proteomes" id="UP000316213">
    <property type="component" value="Unassembled WGS sequence"/>
</dbReference>
<dbReference type="AlphaFoldDB" id="A0A5C6AXX3"/>
<gene>
    <name evidence="1" type="ORF">Pla100_09650</name>
</gene>
<dbReference type="EMBL" id="SJPM01000001">
    <property type="protein sequence ID" value="TWU04029.1"/>
    <property type="molecule type" value="Genomic_DNA"/>
</dbReference>
<accession>A0A5C6AXX3</accession>
<evidence type="ECO:0000313" key="1">
    <source>
        <dbReference type="EMBL" id="TWU04029.1"/>
    </source>
</evidence>
<organism evidence="1 2">
    <name type="scientific">Neorhodopirellula pilleata</name>
    <dbReference type="NCBI Taxonomy" id="2714738"/>
    <lineage>
        <taxon>Bacteria</taxon>
        <taxon>Pseudomonadati</taxon>
        <taxon>Planctomycetota</taxon>
        <taxon>Planctomycetia</taxon>
        <taxon>Pirellulales</taxon>
        <taxon>Pirellulaceae</taxon>
        <taxon>Neorhodopirellula</taxon>
    </lineage>
</organism>
<evidence type="ECO:0000313" key="2">
    <source>
        <dbReference type="Proteomes" id="UP000316213"/>
    </source>
</evidence>